<gene>
    <name evidence="1" type="ORF">CW740_08455</name>
</gene>
<keyword evidence="2" id="KW-1185">Reference proteome</keyword>
<dbReference type="KEGG" id="kpd:CW740_08455"/>
<dbReference type="EMBL" id="CP025120">
    <property type="protein sequence ID" value="AUD79273.1"/>
    <property type="molecule type" value="Genomic_DNA"/>
</dbReference>
<accession>A0A2K9AS79</accession>
<dbReference type="OrthoDB" id="5644163at2"/>
<sequence>MLKKSFLNKLLLGASLIGGSLMAATASANVGVAFVHGTGQQSDAYNDYWTGSMIQSVIKGLPNTSNYTVINCDFTQYMWDSRASGCLAGQLTNFINNKGITQMTLITHSNGGNVVRWILSNPTWDSRFPNIINKTKEVIALAPSSGGTPLAEAVLSGNVFEQSLGWLLGYQNDAVRQQQESWMASYNANWLYGTSGRPSLPKPFVNVVGTDVESAIWDGDSYCGGYSQNVGLEFTQNWLDSCSDGFLNCSSQSAAGSVWFYDKWYTKGGEPLSHAQSRRNCFYLDSYLRNRI</sequence>
<name>A0A2K9AS79_9GAMM</name>
<proteinExistence type="predicted"/>
<organism evidence="1 2">
    <name type="scientific">Kangiella profundi</name>
    <dbReference type="NCBI Taxonomy" id="1561924"/>
    <lineage>
        <taxon>Bacteria</taxon>
        <taxon>Pseudomonadati</taxon>
        <taxon>Pseudomonadota</taxon>
        <taxon>Gammaproteobacteria</taxon>
        <taxon>Kangiellales</taxon>
        <taxon>Kangiellaceae</taxon>
        <taxon>Kangiella</taxon>
    </lineage>
</organism>
<dbReference type="Gene3D" id="3.40.50.1820">
    <property type="entry name" value="alpha/beta hydrolase"/>
    <property type="match status" value="1"/>
</dbReference>
<dbReference type="AlphaFoldDB" id="A0A2K9AS79"/>
<dbReference type="Proteomes" id="UP000232693">
    <property type="component" value="Chromosome"/>
</dbReference>
<evidence type="ECO:0000313" key="1">
    <source>
        <dbReference type="EMBL" id="AUD79273.1"/>
    </source>
</evidence>
<evidence type="ECO:0000313" key="2">
    <source>
        <dbReference type="Proteomes" id="UP000232693"/>
    </source>
</evidence>
<protein>
    <submittedName>
        <fullName evidence="1">Uncharacterized protein</fullName>
    </submittedName>
</protein>
<dbReference type="SUPFAM" id="SSF53474">
    <property type="entry name" value="alpha/beta-Hydrolases"/>
    <property type="match status" value="1"/>
</dbReference>
<reference evidence="1 2" key="1">
    <citation type="submission" date="2017-12" db="EMBL/GenBank/DDBJ databases">
        <title>Kangiella profundi FT102 completed genome.</title>
        <authorList>
            <person name="Xu J."/>
            <person name="Wang J."/>
            <person name="Lu Y."/>
        </authorList>
    </citation>
    <scope>NUCLEOTIDE SEQUENCE [LARGE SCALE GENOMIC DNA]</scope>
    <source>
        <strain evidence="1 2">FT102</strain>
    </source>
</reference>
<dbReference type="InterPro" id="IPR029058">
    <property type="entry name" value="AB_hydrolase_fold"/>
</dbReference>